<gene>
    <name evidence="3" type="ORF">GCM10023205_43610</name>
</gene>
<accession>A0ABP9HKF4</accession>
<feature type="domain" description="Ferric siderophore reductase C-terminal" evidence="2">
    <location>
        <begin position="231"/>
        <end position="250"/>
    </location>
</feature>
<organism evidence="3 4">
    <name type="scientific">Yinghuangia aomiensis</name>
    <dbReference type="NCBI Taxonomy" id="676205"/>
    <lineage>
        <taxon>Bacteria</taxon>
        <taxon>Bacillati</taxon>
        <taxon>Actinomycetota</taxon>
        <taxon>Actinomycetes</taxon>
        <taxon>Kitasatosporales</taxon>
        <taxon>Streptomycetaceae</taxon>
        <taxon>Yinghuangia</taxon>
    </lineage>
</organism>
<dbReference type="EMBL" id="BAABHS010000015">
    <property type="protein sequence ID" value="GAA4972643.1"/>
    <property type="molecule type" value="Genomic_DNA"/>
</dbReference>
<dbReference type="Proteomes" id="UP001500466">
    <property type="component" value="Unassembled WGS sequence"/>
</dbReference>
<evidence type="ECO:0000259" key="2">
    <source>
        <dbReference type="Pfam" id="PF11575"/>
    </source>
</evidence>
<keyword evidence="4" id="KW-1185">Reference proteome</keyword>
<protein>
    <recommendedName>
        <fullName evidence="2">Ferric siderophore reductase C-terminal domain-containing protein</fullName>
    </recommendedName>
</protein>
<dbReference type="Pfam" id="PF11575">
    <property type="entry name" value="FhuF_C"/>
    <property type="match status" value="1"/>
</dbReference>
<evidence type="ECO:0000256" key="1">
    <source>
        <dbReference type="SAM" id="MobiDB-lite"/>
    </source>
</evidence>
<reference evidence="4" key="1">
    <citation type="journal article" date="2019" name="Int. J. Syst. Evol. Microbiol.">
        <title>The Global Catalogue of Microorganisms (GCM) 10K type strain sequencing project: providing services to taxonomists for standard genome sequencing and annotation.</title>
        <authorList>
            <consortium name="The Broad Institute Genomics Platform"/>
            <consortium name="The Broad Institute Genome Sequencing Center for Infectious Disease"/>
            <person name="Wu L."/>
            <person name="Ma J."/>
        </authorList>
    </citation>
    <scope>NUCLEOTIDE SEQUENCE [LARGE SCALE GENOMIC DNA]</scope>
    <source>
        <strain evidence="4">JCM 17986</strain>
    </source>
</reference>
<comment type="caution">
    <text evidence="3">The sequence shown here is derived from an EMBL/GenBank/DDBJ whole genome shotgun (WGS) entry which is preliminary data.</text>
</comment>
<evidence type="ECO:0000313" key="4">
    <source>
        <dbReference type="Proteomes" id="UP001500466"/>
    </source>
</evidence>
<evidence type="ECO:0000313" key="3">
    <source>
        <dbReference type="EMBL" id="GAA4972643.1"/>
    </source>
</evidence>
<dbReference type="InterPro" id="IPR024726">
    <property type="entry name" value="FhuF_C"/>
</dbReference>
<feature type="compositionally biased region" description="Pro residues" evidence="1">
    <location>
        <begin position="1"/>
        <end position="11"/>
    </location>
</feature>
<sequence>MAVPTAPPDPAAGPDASDASDAPRTPDAETVQAALADWCPEYRPLVTPSPGEEPVSMAAWSDPAWLAARVAASHRRYRTDDARVAATLWWFSASTALLTPALATLVVTRWAVDPRPAATVLHMRRDGLPSGARSSGVAGQDPAAVGAVVGEAVAAYIDALAEAAPLRPRAGWAIAVDTIAGALLRAGTTIGEPDAAAALAAPLVAAAGRAAGVGVPRPRFTAFPGMTFVHRTSCCLLYRAPGQPMCTSCPGRRPAEREADLRNFAERYGRR</sequence>
<name>A0ABP9HKF4_9ACTN</name>
<feature type="compositionally biased region" description="Low complexity" evidence="1">
    <location>
        <begin position="12"/>
        <end position="25"/>
    </location>
</feature>
<feature type="region of interest" description="Disordered" evidence="1">
    <location>
        <begin position="1"/>
        <end position="29"/>
    </location>
</feature>
<proteinExistence type="predicted"/>